<keyword evidence="5 6" id="KW-0408">Iron</keyword>
<keyword evidence="8" id="KW-0732">Signal</keyword>
<evidence type="ECO:0000256" key="3">
    <source>
        <dbReference type="ARBA" id="ARBA00022723"/>
    </source>
</evidence>
<dbReference type="EMBL" id="CP000544">
    <property type="protein sequence ID" value="ABM61944.1"/>
    <property type="molecule type" value="Genomic_DNA"/>
</dbReference>
<dbReference type="Gene3D" id="1.10.760.10">
    <property type="entry name" value="Cytochrome c-like domain"/>
    <property type="match status" value="1"/>
</dbReference>
<dbReference type="SUPFAM" id="SSF46626">
    <property type="entry name" value="Cytochrome c"/>
    <property type="match status" value="1"/>
</dbReference>
<evidence type="ECO:0000256" key="6">
    <source>
        <dbReference type="PROSITE-ProRule" id="PRU00433"/>
    </source>
</evidence>
<accession>A1WW82</accession>
<keyword evidence="1" id="KW-0813">Transport</keyword>
<dbReference type="PRINTS" id="PR00607">
    <property type="entry name" value="CYTCHROMECIE"/>
</dbReference>
<sequence>MHVRYWMLALMAAGLLALAGCNDSSAPDESPETDEQGEAFEAAEDPMEAAQEDAAPPAEADHNGVATDDTARAEEEAVAQPVASHANEDNEDHPGLAIYRSGTAPSCRSCHDRGIAGAPVTGQEADWADRSRDLDELLDATLRGKGAMPAYRGRADEDDLIKAIEYMLSTLEDA</sequence>
<keyword evidence="3 6" id="KW-0479">Metal-binding</keyword>
<feature type="signal peptide" evidence="8">
    <location>
        <begin position="1"/>
        <end position="19"/>
    </location>
</feature>
<evidence type="ECO:0000256" key="4">
    <source>
        <dbReference type="ARBA" id="ARBA00022982"/>
    </source>
</evidence>
<dbReference type="InterPro" id="IPR002323">
    <property type="entry name" value="Cyt_CIE"/>
</dbReference>
<dbReference type="RefSeq" id="WP_011813967.1">
    <property type="nucleotide sequence ID" value="NC_008789.1"/>
</dbReference>
<gene>
    <name evidence="10" type="ordered locus">Hhal_1169</name>
</gene>
<evidence type="ECO:0000256" key="7">
    <source>
        <dbReference type="SAM" id="MobiDB-lite"/>
    </source>
</evidence>
<keyword evidence="2 6" id="KW-0349">Heme</keyword>
<evidence type="ECO:0000259" key="9">
    <source>
        <dbReference type="PROSITE" id="PS51007"/>
    </source>
</evidence>
<dbReference type="InterPro" id="IPR009056">
    <property type="entry name" value="Cyt_c-like_dom"/>
</dbReference>
<evidence type="ECO:0000256" key="1">
    <source>
        <dbReference type="ARBA" id="ARBA00022448"/>
    </source>
</evidence>
<feature type="region of interest" description="Disordered" evidence="7">
    <location>
        <begin position="23"/>
        <end position="100"/>
    </location>
</feature>
<feature type="chain" id="PRO_5002640190" evidence="8">
    <location>
        <begin position="20"/>
        <end position="174"/>
    </location>
</feature>
<dbReference type="GO" id="GO:0020037">
    <property type="term" value="F:heme binding"/>
    <property type="evidence" value="ECO:0007669"/>
    <property type="project" value="InterPro"/>
</dbReference>
<dbReference type="Pfam" id="PF13442">
    <property type="entry name" value="Cytochrome_CBB3"/>
    <property type="match status" value="1"/>
</dbReference>
<reference evidence="11" key="1">
    <citation type="submission" date="2006-12" db="EMBL/GenBank/DDBJ databases">
        <title>Complete sequence of Halorhodospira halophila SL1.</title>
        <authorList>
            <consortium name="US DOE Joint Genome Institute"/>
            <person name="Copeland A."/>
            <person name="Lucas S."/>
            <person name="Lapidus A."/>
            <person name="Barry K."/>
            <person name="Detter J.C."/>
            <person name="Glavina del Rio T."/>
            <person name="Hammon N."/>
            <person name="Israni S."/>
            <person name="Dalin E."/>
            <person name="Tice H."/>
            <person name="Pitluck S."/>
            <person name="Saunders E."/>
            <person name="Brettin T."/>
            <person name="Bruce D."/>
            <person name="Han C."/>
            <person name="Tapia R."/>
            <person name="Schmutz J."/>
            <person name="Larimer F."/>
            <person name="Land M."/>
            <person name="Hauser L."/>
            <person name="Kyrpides N."/>
            <person name="Mikhailova N."/>
            <person name="Hoff W."/>
            <person name="Richardson P."/>
        </authorList>
    </citation>
    <scope>NUCLEOTIDE SEQUENCE [LARGE SCALE GENOMIC DNA]</scope>
    <source>
        <strain evidence="11">DSM 244 / SL1</strain>
    </source>
</reference>
<reference evidence="10 11" key="2">
    <citation type="journal article" date="2013" name="Stand. Genomic Sci.">
        <title>Complete genome sequence of Halorhodospira halophila SL1.</title>
        <authorList>
            <person name="Challacombe J.F."/>
            <person name="Majid S."/>
            <person name="Deole R."/>
            <person name="Brettin T.S."/>
            <person name="Bruce D."/>
            <person name="Delano S.F."/>
            <person name="Detter J.C."/>
            <person name="Gleasner C.D."/>
            <person name="Han C.S."/>
            <person name="Misra M."/>
            <person name="Reitenga K.G."/>
            <person name="Mikhailova N."/>
            <person name="Woyke T."/>
            <person name="Pitluck S."/>
            <person name="Nolan M."/>
            <person name="Land M.L."/>
            <person name="Saunders E."/>
            <person name="Tapia R."/>
            <person name="Lapidus A."/>
            <person name="Ivanova N."/>
            <person name="Hoff W.D."/>
        </authorList>
    </citation>
    <scope>NUCLEOTIDE SEQUENCE [LARGE SCALE GENOMIC DNA]</scope>
    <source>
        <strain evidence="11">DSM 244 / SL1</strain>
    </source>
</reference>
<dbReference type="KEGG" id="hha:Hhal_1169"/>
<dbReference type="PROSITE" id="PS51007">
    <property type="entry name" value="CYTC"/>
    <property type="match status" value="1"/>
</dbReference>
<keyword evidence="11" id="KW-1185">Reference proteome</keyword>
<dbReference type="PROSITE" id="PS51257">
    <property type="entry name" value="PROKAR_LIPOPROTEIN"/>
    <property type="match status" value="1"/>
</dbReference>
<dbReference type="InterPro" id="IPR036909">
    <property type="entry name" value="Cyt_c-like_dom_sf"/>
</dbReference>
<dbReference type="GO" id="GO:0009055">
    <property type="term" value="F:electron transfer activity"/>
    <property type="evidence" value="ECO:0007669"/>
    <property type="project" value="InterPro"/>
</dbReference>
<evidence type="ECO:0000313" key="10">
    <source>
        <dbReference type="EMBL" id="ABM61944.1"/>
    </source>
</evidence>
<keyword evidence="4" id="KW-0249">Electron transport</keyword>
<dbReference type="eggNOG" id="COG3245">
    <property type="taxonomic scope" value="Bacteria"/>
</dbReference>
<evidence type="ECO:0000256" key="2">
    <source>
        <dbReference type="ARBA" id="ARBA00022617"/>
    </source>
</evidence>
<name>A1WW82_HALHL</name>
<organism evidence="10 11">
    <name type="scientific">Halorhodospira halophila (strain DSM 244 / SL1)</name>
    <name type="common">Ectothiorhodospira halophila (strain DSM 244 / SL1)</name>
    <dbReference type="NCBI Taxonomy" id="349124"/>
    <lineage>
        <taxon>Bacteria</taxon>
        <taxon>Pseudomonadati</taxon>
        <taxon>Pseudomonadota</taxon>
        <taxon>Gammaproteobacteria</taxon>
        <taxon>Chromatiales</taxon>
        <taxon>Ectothiorhodospiraceae</taxon>
        <taxon>Halorhodospira</taxon>
    </lineage>
</organism>
<feature type="compositionally biased region" description="Acidic residues" evidence="7">
    <location>
        <begin position="29"/>
        <end position="51"/>
    </location>
</feature>
<dbReference type="GO" id="GO:0005506">
    <property type="term" value="F:iron ion binding"/>
    <property type="evidence" value="ECO:0007669"/>
    <property type="project" value="InterPro"/>
</dbReference>
<protein>
    <submittedName>
        <fullName evidence="10">Putative cytochrome c</fullName>
    </submittedName>
</protein>
<dbReference type="STRING" id="349124.Hhal_1169"/>
<dbReference type="AlphaFoldDB" id="A1WW82"/>
<evidence type="ECO:0000313" key="11">
    <source>
        <dbReference type="Proteomes" id="UP000000647"/>
    </source>
</evidence>
<dbReference type="HOGENOM" id="CLU_082349_3_0_6"/>
<proteinExistence type="predicted"/>
<feature type="domain" description="Cytochrome c" evidence="9">
    <location>
        <begin position="90"/>
        <end position="171"/>
    </location>
</feature>
<evidence type="ECO:0000256" key="5">
    <source>
        <dbReference type="ARBA" id="ARBA00023004"/>
    </source>
</evidence>
<evidence type="ECO:0000256" key="8">
    <source>
        <dbReference type="SAM" id="SignalP"/>
    </source>
</evidence>
<dbReference type="Proteomes" id="UP000000647">
    <property type="component" value="Chromosome"/>
</dbReference>